<sequence>MEIFDSHTHINASVFQDDLPDVIQRAKALDVTQMLVIGYDAPSRQRLQALIEQYPNLYGAVGCHPEDALNYSSELEQELRQILQQKQYVAVGEIGLDYYYDVDHQVQHAVFERQIALAQELKMPISVHNRDAFADTYAILKNMKIGQYGGIMHSFNGDAAWAEKFLDLGMELSYSGVVTFHNAQDVQAAALATPLEHLLVETDAPYLAPMPFRGEKNEPGLTRYTLEYLAELKGVSAEELAAITKRNTERVLQIDGK</sequence>
<feature type="binding site" evidence="3">
    <location>
        <position position="7"/>
    </location>
    <ligand>
        <name>a divalent metal cation</name>
        <dbReference type="ChEBI" id="CHEBI:60240"/>
        <label>1</label>
    </ligand>
</feature>
<gene>
    <name evidence="4" type="ORF">IV53_GL000116</name>
</gene>
<dbReference type="FunFam" id="3.20.20.140:FF:000005">
    <property type="entry name" value="TatD family hydrolase"/>
    <property type="match status" value="1"/>
</dbReference>
<dbReference type="GO" id="GO:0005829">
    <property type="term" value="C:cytosol"/>
    <property type="evidence" value="ECO:0007669"/>
    <property type="project" value="TreeGrafter"/>
</dbReference>
<evidence type="ECO:0000256" key="1">
    <source>
        <dbReference type="ARBA" id="ARBA00022723"/>
    </source>
</evidence>
<reference evidence="4 5" key="1">
    <citation type="journal article" date="2015" name="Genome Announc.">
        <title>Expanding the biotechnology potential of lactobacilli through comparative genomics of 213 strains and associated genera.</title>
        <authorList>
            <person name="Sun Z."/>
            <person name="Harris H.M."/>
            <person name="McCann A."/>
            <person name="Guo C."/>
            <person name="Argimon S."/>
            <person name="Zhang W."/>
            <person name="Yang X."/>
            <person name="Jeffery I.B."/>
            <person name="Cooney J.C."/>
            <person name="Kagawa T.F."/>
            <person name="Liu W."/>
            <person name="Song Y."/>
            <person name="Salvetti E."/>
            <person name="Wrobel A."/>
            <person name="Rasinkangas P."/>
            <person name="Parkhill J."/>
            <person name="Rea M.C."/>
            <person name="O'Sullivan O."/>
            <person name="Ritari J."/>
            <person name="Douillard F.P."/>
            <person name="Paul Ross R."/>
            <person name="Yang R."/>
            <person name="Briner A.E."/>
            <person name="Felis G.E."/>
            <person name="de Vos W.M."/>
            <person name="Barrangou R."/>
            <person name="Klaenhammer T.R."/>
            <person name="Caufield P.W."/>
            <person name="Cui Y."/>
            <person name="Zhang H."/>
            <person name="O'Toole P.W."/>
        </authorList>
    </citation>
    <scope>NUCLEOTIDE SEQUENCE [LARGE SCALE GENOMIC DNA]</scope>
    <source>
        <strain evidence="4 5">DSM 22408</strain>
    </source>
</reference>
<dbReference type="GO" id="GO:0046872">
    <property type="term" value="F:metal ion binding"/>
    <property type="evidence" value="ECO:0007669"/>
    <property type="project" value="UniProtKB-KW"/>
</dbReference>
<dbReference type="PANTHER" id="PTHR46124">
    <property type="entry name" value="D-AMINOACYL-TRNA DEACYLASE"/>
    <property type="match status" value="1"/>
</dbReference>
<dbReference type="eggNOG" id="COG0084">
    <property type="taxonomic scope" value="Bacteria"/>
</dbReference>
<name>A0A0R2KNW1_9LACO</name>
<dbReference type="PATRIC" id="fig|1122146.4.peg.118"/>
<dbReference type="NCBIfam" id="TIGR00010">
    <property type="entry name" value="YchF/TatD family DNA exonuclease"/>
    <property type="match status" value="1"/>
</dbReference>
<dbReference type="InterPro" id="IPR018228">
    <property type="entry name" value="DNase_TatD-rel_CS"/>
</dbReference>
<dbReference type="EMBL" id="JQBZ01000016">
    <property type="protein sequence ID" value="KRN89398.1"/>
    <property type="molecule type" value="Genomic_DNA"/>
</dbReference>
<comment type="caution">
    <text evidence="4">The sequence shown here is derived from an EMBL/GenBank/DDBJ whole genome shotgun (WGS) entry which is preliminary data.</text>
</comment>
<dbReference type="PANTHER" id="PTHR46124:SF2">
    <property type="entry name" value="D-AMINOACYL-TRNA DEACYLASE"/>
    <property type="match status" value="1"/>
</dbReference>
<protein>
    <submittedName>
        <fullName evidence="4">Hydrolase, TatD family</fullName>
    </submittedName>
</protein>
<dbReference type="InterPro" id="IPR032466">
    <property type="entry name" value="Metal_Hydrolase"/>
</dbReference>
<feature type="binding site" evidence="3">
    <location>
        <position position="9"/>
    </location>
    <ligand>
        <name>a divalent metal cation</name>
        <dbReference type="ChEBI" id="CHEBI:60240"/>
        <label>1</label>
    </ligand>
</feature>
<dbReference type="AlphaFoldDB" id="A0A0R2KNW1"/>
<keyword evidence="5" id="KW-1185">Reference proteome</keyword>
<dbReference type="Proteomes" id="UP000051500">
    <property type="component" value="Unassembled WGS sequence"/>
</dbReference>
<evidence type="ECO:0000313" key="5">
    <source>
        <dbReference type="Proteomes" id="UP000051500"/>
    </source>
</evidence>
<evidence type="ECO:0000313" key="4">
    <source>
        <dbReference type="EMBL" id="KRN89398.1"/>
    </source>
</evidence>
<dbReference type="Pfam" id="PF01026">
    <property type="entry name" value="TatD_DNase"/>
    <property type="match status" value="1"/>
</dbReference>
<dbReference type="CDD" id="cd01310">
    <property type="entry name" value="TatD_DNAse"/>
    <property type="match status" value="1"/>
</dbReference>
<evidence type="ECO:0000256" key="3">
    <source>
        <dbReference type="PIRSR" id="PIRSR005902-1"/>
    </source>
</evidence>
<dbReference type="InterPro" id="IPR001130">
    <property type="entry name" value="TatD-like"/>
</dbReference>
<dbReference type="Gene3D" id="3.20.20.140">
    <property type="entry name" value="Metal-dependent hydrolases"/>
    <property type="match status" value="1"/>
</dbReference>
<evidence type="ECO:0000256" key="2">
    <source>
        <dbReference type="ARBA" id="ARBA00022801"/>
    </source>
</evidence>
<dbReference type="GO" id="GO:0016788">
    <property type="term" value="F:hydrolase activity, acting on ester bonds"/>
    <property type="evidence" value="ECO:0007669"/>
    <property type="project" value="InterPro"/>
</dbReference>
<dbReference type="PROSITE" id="PS01137">
    <property type="entry name" value="TATD_1"/>
    <property type="match status" value="1"/>
</dbReference>
<organism evidence="4 5">
    <name type="scientific">Ligilactobacillus ceti DSM 22408</name>
    <dbReference type="NCBI Taxonomy" id="1122146"/>
    <lineage>
        <taxon>Bacteria</taxon>
        <taxon>Bacillati</taxon>
        <taxon>Bacillota</taxon>
        <taxon>Bacilli</taxon>
        <taxon>Lactobacillales</taxon>
        <taxon>Lactobacillaceae</taxon>
        <taxon>Ligilactobacillus</taxon>
    </lineage>
</organism>
<dbReference type="InterPro" id="IPR015991">
    <property type="entry name" value="TatD/YcfH-like"/>
</dbReference>
<dbReference type="SUPFAM" id="SSF51556">
    <property type="entry name" value="Metallo-dependent hydrolases"/>
    <property type="match status" value="1"/>
</dbReference>
<proteinExistence type="predicted"/>
<feature type="binding site" evidence="3">
    <location>
        <position position="128"/>
    </location>
    <ligand>
        <name>a divalent metal cation</name>
        <dbReference type="ChEBI" id="CHEBI:60240"/>
        <label>2</label>
    </ligand>
</feature>
<feature type="binding site" evidence="3">
    <location>
        <position position="153"/>
    </location>
    <ligand>
        <name>a divalent metal cation</name>
        <dbReference type="ChEBI" id="CHEBI:60240"/>
        <label>2</label>
    </ligand>
</feature>
<dbReference type="PROSITE" id="PS01091">
    <property type="entry name" value="TATD_3"/>
    <property type="match status" value="1"/>
</dbReference>
<feature type="binding site" evidence="3">
    <location>
        <position position="93"/>
    </location>
    <ligand>
        <name>a divalent metal cation</name>
        <dbReference type="ChEBI" id="CHEBI:60240"/>
        <label>1</label>
    </ligand>
</feature>
<keyword evidence="1 3" id="KW-0479">Metal-binding</keyword>
<feature type="binding site" evidence="3">
    <location>
        <position position="203"/>
    </location>
    <ligand>
        <name>a divalent metal cation</name>
        <dbReference type="ChEBI" id="CHEBI:60240"/>
        <label>1</label>
    </ligand>
</feature>
<dbReference type="STRING" id="1122146.IV53_GL000116"/>
<keyword evidence="2 4" id="KW-0378">Hydrolase</keyword>
<dbReference type="GO" id="GO:0004536">
    <property type="term" value="F:DNA nuclease activity"/>
    <property type="evidence" value="ECO:0007669"/>
    <property type="project" value="InterPro"/>
</dbReference>
<dbReference type="RefSeq" id="WP_027106402.1">
    <property type="nucleotide sequence ID" value="NZ_AUHP01000012.1"/>
</dbReference>
<dbReference type="PIRSF" id="PIRSF005902">
    <property type="entry name" value="DNase_TatD"/>
    <property type="match status" value="1"/>
</dbReference>
<accession>A0A0R2KNW1</accession>
<dbReference type="OrthoDB" id="9810005at2"/>